<evidence type="ECO:0000313" key="1">
    <source>
        <dbReference type="EMBL" id="ELY63389.1"/>
    </source>
</evidence>
<gene>
    <name evidence="1" type="ORF">C492_07105</name>
</gene>
<sequence length="78" mass="8862">MKDLPPSAKLVFFVLKEHDSLTQKQLSEESLLPSRTVRYAITQLQEIDAIETQVSFRDARQQVYSLSETGTEVANSFT</sequence>
<dbReference type="Gene3D" id="1.10.10.10">
    <property type="entry name" value="Winged helix-like DNA-binding domain superfamily/Winged helix DNA-binding domain"/>
    <property type="match status" value="1"/>
</dbReference>
<name>L9XNL6_9EURY</name>
<dbReference type="SUPFAM" id="SSF46785">
    <property type="entry name" value="Winged helix' DNA-binding domain"/>
    <property type="match status" value="1"/>
</dbReference>
<organism evidence="1 2">
    <name type="scientific">Natronococcus jeotgali DSM 18795</name>
    <dbReference type="NCBI Taxonomy" id="1227498"/>
    <lineage>
        <taxon>Archaea</taxon>
        <taxon>Methanobacteriati</taxon>
        <taxon>Methanobacteriota</taxon>
        <taxon>Stenosarchaea group</taxon>
        <taxon>Halobacteria</taxon>
        <taxon>Halobacteriales</taxon>
        <taxon>Natrialbaceae</taxon>
        <taxon>Natronococcus</taxon>
    </lineage>
</organism>
<dbReference type="EMBL" id="AOIA01000045">
    <property type="protein sequence ID" value="ELY63389.1"/>
    <property type="molecule type" value="Genomic_DNA"/>
</dbReference>
<keyword evidence="2" id="KW-1185">Reference proteome</keyword>
<dbReference type="InterPro" id="IPR036388">
    <property type="entry name" value="WH-like_DNA-bd_sf"/>
</dbReference>
<comment type="caution">
    <text evidence="1">The sequence shown here is derived from an EMBL/GenBank/DDBJ whole genome shotgun (WGS) entry which is preliminary data.</text>
</comment>
<proteinExistence type="predicted"/>
<protein>
    <submittedName>
        <fullName evidence="1">MarR family transcriptional regulator</fullName>
    </submittedName>
</protein>
<dbReference type="AlphaFoldDB" id="L9XNL6"/>
<dbReference type="InterPro" id="IPR036390">
    <property type="entry name" value="WH_DNA-bd_sf"/>
</dbReference>
<dbReference type="Proteomes" id="UP000011531">
    <property type="component" value="Unassembled WGS sequence"/>
</dbReference>
<accession>L9XNL6</accession>
<evidence type="ECO:0000313" key="2">
    <source>
        <dbReference type="Proteomes" id="UP000011531"/>
    </source>
</evidence>
<reference evidence="1 2" key="1">
    <citation type="journal article" date="2014" name="PLoS Genet.">
        <title>Phylogenetically driven sequencing of extremely halophilic archaea reveals strategies for static and dynamic osmo-response.</title>
        <authorList>
            <person name="Becker E.A."/>
            <person name="Seitzer P.M."/>
            <person name="Tritt A."/>
            <person name="Larsen D."/>
            <person name="Krusor M."/>
            <person name="Yao A.I."/>
            <person name="Wu D."/>
            <person name="Madern D."/>
            <person name="Eisen J.A."/>
            <person name="Darling A.E."/>
            <person name="Facciotti M.T."/>
        </authorList>
    </citation>
    <scope>NUCLEOTIDE SEQUENCE [LARGE SCALE GENOMIC DNA]</scope>
    <source>
        <strain evidence="1 2">DSM 18795</strain>
    </source>
</reference>
<dbReference type="STRING" id="1227498.C492_07105"/>